<dbReference type="EMBL" id="JAPHNI010000005">
    <property type="protein sequence ID" value="KAJ8118964.1"/>
    <property type="molecule type" value="Genomic_DNA"/>
</dbReference>
<proteinExistence type="predicted"/>
<organism evidence="1 2">
    <name type="scientific">Boeremia exigua</name>
    <dbReference type="NCBI Taxonomy" id="749465"/>
    <lineage>
        <taxon>Eukaryota</taxon>
        <taxon>Fungi</taxon>
        <taxon>Dikarya</taxon>
        <taxon>Ascomycota</taxon>
        <taxon>Pezizomycotina</taxon>
        <taxon>Dothideomycetes</taxon>
        <taxon>Pleosporomycetidae</taxon>
        <taxon>Pleosporales</taxon>
        <taxon>Pleosporineae</taxon>
        <taxon>Didymellaceae</taxon>
        <taxon>Boeremia</taxon>
    </lineage>
</organism>
<keyword evidence="2" id="KW-1185">Reference proteome</keyword>
<evidence type="ECO:0000313" key="1">
    <source>
        <dbReference type="EMBL" id="KAJ8118964.1"/>
    </source>
</evidence>
<accession>A0ACC2IUZ8</accession>
<gene>
    <name evidence="1" type="ORF">OPT61_g153</name>
</gene>
<name>A0ACC2IUZ8_9PLEO</name>
<comment type="caution">
    <text evidence="1">The sequence shown here is derived from an EMBL/GenBank/DDBJ whole genome shotgun (WGS) entry which is preliminary data.</text>
</comment>
<sequence>MATEPSSRLSSSLVHGPTSTPLWHKTIGTILQEQSQIYGNKTAVVVPWQNVRYTFHDLRIRSATIAKALLASGVKNGDRVAIMAGNRIEYIDVLLAAARIGCPLVVVNNTYTELELISALQRISPKAIFIAQNIGSRPLSGCLSELQTNVEVGKLKSLVLAVVLGPKQDMNLSKPFLFYEELSHLRQFVQSSELQRAEVLVQDDDVVNVQFTSGTTGTPKAAMLTHRNIVNNGHLVGSRMNLTPKDIVCCPPPLFHCFGLVMGFLAAFTHGSSIVFPADQFDASRTYDAIIEERCTALLGVPTMLNGLLSVLPSKRSKINTVRIALAAGSMVPVPLLDRIDKDMGIGSVLIAYGMTETSPVTFMMSVDDTKKGAKKGLGTVMPHTSAKIVDAQGRLLPRGSKGELCTSGYALMKGYFANEASTNEVMRRDKDGTLWMHTGDECVIDEQGYCEITGRIKDIIIRGGENIFPGEIEEHLLRLPSICEASVVGLSDEKYGEVVSCFLRVSSGEQRPGDEQVKSWVGAKLGRHKIPAWIFWVGDEVGCVAIDYPKTGSGKHQKHLLRNLGEKTLRDKNLHKSQIERARL</sequence>
<reference evidence="1" key="1">
    <citation type="submission" date="2022-11" db="EMBL/GenBank/DDBJ databases">
        <title>Genome Sequence of Boeremia exigua.</title>
        <authorList>
            <person name="Buettner E."/>
        </authorList>
    </citation>
    <scope>NUCLEOTIDE SEQUENCE</scope>
    <source>
        <strain evidence="1">CU02</strain>
    </source>
</reference>
<protein>
    <submittedName>
        <fullName evidence="1">Uncharacterized protein</fullName>
    </submittedName>
</protein>
<evidence type="ECO:0000313" key="2">
    <source>
        <dbReference type="Proteomes" id="UP001153331"/>
    </source>
</evidence>
<dbReference type="Proteomes" id="UP001153331">
    <property type="component" value="Unassembled WGS sequence"/>
</dbReference>